<organism evidence="2">
    <name type="scientific">Candidatus Kentrum sp. FW</name>
    <dbReference type="NCBI Taxonomy" id="2126338"/>
    <lineage>
        <taxon>Bacteria</taxon>
        <taxon>Pseudomonadati</taxon>
        <taxon>Pseudomonadota</taxon>
        <taxon>Gammaproteobacteria</taxon>
        <taxon>Candidatus Kentrum</taxon>
    </lineage>
</organism>
<dbReference type="GO" id="GO:0005524">
    <property type="term" value="F:ATP binding"/>
    <property type="evidence" value="ECO:0007669"/>
    <property type="project" value="UniProtKB-KW"/>
</dbReference>
<evidence type="ECO:0000256" key="1">
    <source>
        <dbReference type="HAMAP-Rule" id="MF_00122"/>
    </source>
</evidence>
<dbReference type="GO" id="GO:0006450">
    <property type="term" value="P:regulation of translational fidelity"/>
    <property type="evidence" value="ECO:0007669"/>
    <property type="project" value="InterPro"/>
</dbReference>
<comment type="function">
    <text evidence="1">Allows the formation of correctly charged Asn-tRNA(Asn) or Gln-tRNA(Gln) through the transamidation of misacylated Asp-tRNA(Asn) or Glu-tRNA(Gln) in organisms which lack either or both of asparaginyl-tRNA or glutaminyl-tRNA synthetases. The reaction takes place in the presence of glutamine and ATP through an activated phospho-Asp-tRNA(Asn) or phospho-Glu-tRNA(Gln).</text>
</comment>
<dbReference type="InterPro" id="IPR003837">
    <property type="entry name" value="GatC"/>
</dbReference>
<dbReference type="EMBL" id="CAADFD010000002">
    <property type="protein sequence ID" value="VFJ47278.1"/>
    <property type="molecule type" value="Genomic_DNA"/>
</dbReference>
<name>A0A450S5X9_9GAMM</name>
<keyword evidence="1" id="KW-0067">ATP-binding</keyword>
<comment type="similarity">
    <text evidence="1">Belongs to the GatC family.</text>
</comment>
<keyword evidence="1" id="KW-0436">Ligase</keyword>
<dbReference type="EC" id="6.3.5.-" evidence="1"/>
<comment type="catalytic activity">
    <reaction evidence="1">
        <text>L-aspartyl-tRNA(Asn) + L-glutamine + ATP + H2O = L-asparaginyl-tRNA(Asn) + L-glutamate + ADP + phosphate + 2 H(+)</text>
        <dbReference type="Rhea" id="RHEA:14513"/>
        <dbReference type="Rhea" id="RHEA-COMP:9674"/>
        <dbReference type="Rhea" id="RHEA-COMP:9677"/>
        <dbReference type="ChEBI" id="CHEBI:15377"/>
        <dbReference type="ChEBI" id="CHEBI:15378"/>
        <dbReference type="ChEBI" id="CHEBI:29985"/>
        <dbReference type="ChEBI" id="CHEBI:30616"/>
        <dbReference type="ChEBI" id="CHEBI:43474"/>
        <dbReference type="ChEBI" id="CHEBI:58359"/>
        <dbReference type="ChEBI" id="CHEBI:78515"/>
        <dbReference type="ChEBI" id="CHEBI:78516"/>
        <dbReference type="ChEBI" id="CHEBI:456216"/>
    </reaction>
</comment>
<dbReference type="Pfam" id="PF02686">
    <property type="entry name" value="GatC"/>
    <property type="match status" value="1"/>
</dbReference>
<keyword evidence="1" id="KW-0547">Nucleotide-binding</keyword>
<evidence type="ECO:0000313" key="2">
    <source>
        <dbReference type="EMBL" id="VFJ47278.1"/>
    </source>
</evidence>
<dbReference type="InterPro" id="IPR036113">
    <property type="entry name" value="Asp/Glu-ADT_sf_sub_c"/>
</dbReference>
<dbReference type="AlphaFoldDB" id="A0A450S5X9"/>
<gene>
    <name evidence="1" type="primary">gatC</name>
    <name evidence="3" type="ORF">BECKFW1821A_GA0114235_102224</name>
    <name evidence="2" type="ORF">BECKFW1821B_GA0114236_100220</name>
</gene>
<comment type="subunit">
    <text evidence="1">Heterotrimer of A, B and C subunits.</text>
</comment>
<accession>A0A450S5X9</accession>
<keyword evidence="1" id="KW-0648">Protein biosynthesis</keyword>
<dbReference type="HAMAP" id="MF_00122">
    <property type="entry name" value="GatC"/>
    <property type="match status" value="1"/>
</dbReference>
<evidence type="ECO:0000313" key="3">
    <source>
        <dbReference type="EMBL" id="VFJ49215.1"/>
    </source>
</evidence>
<comment type="catalytic activity">
    <reaction evidence="1">
        <text>L-glutamyl-tRNA(Gln) + L-glutamine + ATP + H2O = L-glutaminyl-tRNA(Gln) + L-glutamate + ADP + phosphate + H(+)</text>
        <dbReference type="Rhea" id="RHEA:17521"/>
        <dbReference type="Rhea" id="RHEA-COMP:9681"/>
        <dbReference type="Rhea" id="RHEA-COMP:9684"/>
        <dbReference type="ChEBI" id="CHEBI:15377"/>
        <dbReference type="ChEBI" id="CHEBI:15378"/>
        <dbReference type="ChEBI" id="CHEBI:29985"/>
        <dbReference type="ChEBI" id="CHEBI:30616"/>
        <dbReference type="ChEBI" id="CHEBI:43474"/>
        <dbReference type="ChEBI" id="CHEBI:58359"/>
        <dbReference type="ChEBI" id="CHEBI:78520"/>
        <dbReference type="ChEBI" id="CHEBI:78521"/>
        <dbReference type="ChEBI" id="CHEBI:456216"/>
    </reaction>
</comment>
<proteinExistence type="inferred from homology"/>
<dbReference type="EMBL" id="CAADEW010000022">
    <property type="protein sequence ID" value="VFJ49215.1"/>
    <property type="molecule type" value="Genomic_DNA"/>
</dbReference>
<dbReference type="Gene3D" id="1.10.20.60">
    <property type="entry name" value="Glu-tRNAGln amidotransferase C subunit, N-terminal domain"/>
    <property type="match status" value="1"/>
</dbReference>
<dbReference type="SUPFAM" id="SSF141000">
    <property type="entry name" value="Glu-tRNAGln amidotransferase C subunit"/>
    <property type="match status" value="1"/>
</dbReference>
<dbReference type="GO" id="GO:0016740">
    <property type="term" value="F:transferase activity"/>
    <property type="evidence" value="ECO:0007669"/>
    <property type="project" value="UniProtKB-KW"/>
</dbReference>
<keyword evidence="2" id="KW-0808">Transferase</keyword>
<dbReference type="NCBIfam" id="TIGR00135">
    <property type="entry name" value="gatC"/>
    <property type="match status" value="1"/>
</dbReference>
<dbReference type="GO" id="GO:0050567">
    <property type="term" value="F:glutaminyl-tRNA synthase (glutamine-hydrolyzing) activity"/>
    <property type="evidence" value="ECO:0007669"/>
    <property type="project" value="UniProtKB-UniRule"/>
</dbReference>
<protein>
    <recommendedName>
        <fullName evidence="1">Aspartyl/glutamyl-tRNA(Asn/Gln) amidotransferase subunit C</fullName>
        <shortName evidence="1">Asp/Glu-ADT subunit C</shortName>
        <ecNumber evidence="1">6.3.5.-</ecNumber>
    </recommendedName>
</protein>
<sequence>MGKVEIEKIAHLACLTMESEDIVRYARDLSDILALVKQMEEVDTTKVVPMAHPLDTSQRLRLDMITETDQRSHFQKNAQLVNAGLYLVPKVIE</sequence>
<dbReference type="GO" id="GO:0006412">
    <property type="term" value="P:translation"/>
    <property type="evidence" value="ECO:0007669"/>
    <property type="project" value="UniProtKB-UniRule"/>
</dbReference>
<reference evidence="2" key="1">
    <citation type="submission" date="2019-02" db="EMBL/GenBank/DDBJ databases">
        <authorList>
            <person name="Gruber-Vodicka R. H."/>
            <person name="Seah K. B. B."/>
        </authorList>
    </citation>
    <scope>NUCLEOTIDE SEQUENCE</scope>
    <source>
        <strain evidence="2">BECK_BZ106</strain>
        <strain evidence="3">BECK_BZ15</strain>
    </source>
</reference>